<reference evidence="2" key="1">
    <citation type="submission" date="2023-03" db="EMBL/GenBank/DDBJ databases">
        <authorList>
            <person name="Shen W."/>
            <person name="Cai J."/>
        </authorList>
    </citation>
    <scope>NUCLEOTIDE SEQUENCE</scope>
    <source>
        <strain evidence="2">B226-2</strain>
    </source>
</reference>
<sequence length="299" mass="32916">MQKQLVKGIAIAVVAVGAIGVCYGGYKVNGQRQYEQRVEYANKAIDKSQSELAAIAETINQFYEDEGKVFLRGDLLDSDIAAARTKLDSVKANAEEYGIQSDDLKDGATAIIEKKKQLTEELDKAQDKQLIQTQTNNLFENPVSSWKQAVNDVVIKEDTRDDTLGQVRESLKLSKIEDGWSAVVLEYLDFANAQVARVNEIETSVQSMLQEGKVTEAATYEGYLNLANSISQVRNQALKDKFTTDLTTIGNQLNSTSSTASNSTDWSSSYDDGTSATDNEGNTATDSDSGYQEDEENYY</sequence>
<accession>A0AAW8U228</accession>
<gene>
    <name evidence="2" type="ORF">P7H43_12320</name>
</gene>
<dbReference type="AlphaFoldDB" id="A0AAW8U228"/>
<evidence type="ECO:0000313" key="2">
    <source>
        <dbReference type="EMBL" id="MDT2811267.1"/>
    </source>
</evidence>
<evidence type="ECO:0000313" key="3">
    <source>
        <dbReference type="Proteomes" id="UP001256711"/>
    </source>
</evidence>
<dbReference type="RefSeq" id="WP_270598499.1">
    <property type="nucleotide sequence ID" value="NZ_JAQESC010000009.1"/>
</dbReference>
<dbReference type="Proteomes" id="UP001256711">
    <property type="component" value="Unassembled WGS sequence"/>
</dbReference>
<proteinExistence type="predicted"/>
<organism evidence="2 3">
    <name type="scientific">Enterococcus asini</name>
    <dbReference type="NCBI Taxonomy" id="57732"/>
    <lineage>
        <taxon>Bacteria</taxon>
        <taxon>Bacillati</taxon>
        <taxon>Bacillota</taxon>
        <taxon>Bacilli</taxon>
        <taxon>Lactobacillales</taxon>
        <taxon>Enterococcaceae</taxon>
        <taxon>Enterococcus</taxon>
    </lineage>
</organism>
<feature type="compositionally biased region" description="Low complexity" evidence="1">
    <location>
        <begin position="255"/>
        <end position="272"/>
    </location>
</feature>
<evidence type="ECO:0000256" key="1">
    <source>
        <dbReference type="SAM" id="MobiDB-lite"/>
    </source>
</evidence>
<feature type="region of interest" description="Disordered" evidence="1">
    <location>
        <begin position="250"/>
        <end position="299"/>
    </location>
</feature>
<evidence type="ECO:0008006" key="4">
    <source>
        <dbReference type="Google" id="ProtNLM"/>
    </source>
</evidence>
<feature type="compositionally biased region" description="Polar residues" evidence="1">
    <location>
        <begin position="274"/>
        <end position="290"/>
    </location>
</feature>
<protein>
    <recommendedName>
        <fullName evidence="4">DUF5105 domain-containing protein</fullName>
    </recommendedName>
</protein>
<dbReference type="EMBL" id="JARQBJ010000006">
    <property type="protein sequence ID" value="MDT2811267.1"/>
    <property type="molecule type" value="Genomic_DNA"/>
</dbReference>
<comment type="caution">
    <text evidence="2">The sequence shown here is derived from an EMBL/GenBank/DDBJ whole genome shotgun (WGS) entry which is preliminary data.</text>
</comment>
<name>A0AAW8U228_9ENTE</name>